<dbReference type="Proteomes" id="UP001198983">
    <property type="component" value="Chromosome"/>
</dbReference>
<feature type="transmembrane region" description="Helical" evidence="7">
    <location>
        <begin position="78"/>
        <end position="98"/>
    </location>
</feature>
<dbReference type="Gene3D" id="1.20.5.190">
    <property type="match status" value="1"/>
</dbReference>
<keyword evidence="3 7" id="KW-0812">Transmembrane</keyword>
<feature type="domain" description="Major facilitator superfamily (MFS) profile" evidence="8">
    <location>
        <begin position="13"/>
        <end position="462"/>
    </location>
</feature>
<feature type="transmembrane region" description="Helical" evidence="7">
    <location>
        <begin position="173"/>
        <end position="192"/>
    </location>
</feature>
<feature type="transmembrane region" description="Helical" evidence="7">
    <location>
        <begin position="366"/>
        <end position="392"/>
    </location>
</feature>
<dbReference type="RefSeq" id="WP_228416825.1">
    <property type="nucleotide sequence ID" value="NZ_CP081135.1"/>
</dbReference>
<feature type="transmembrane region" description="Helical" evidence="7">
    <location>
        <begin position="311"/>
        <end position="328"/>
    </location>
</feature>
<dbReference type="InterPro" id="IPR020846">
    <property type="entry name" value="MFS_dom"/>
</dbReference>
<feature type="region of interest" description="Disordered" evidence="6">
    <location>
        <begin position="643"/>
        <end position="675"/>
    </location>
</feature>
<evidence type="ECO:0000313" key="10">
    <source>
        <dbReference type="Proteomes" id="UP001198983"/>
    </source>
</evidence>
<dbReference type="Gene3D" id="1.20.1250.20">
    <property type="entry name" value="MFS general substrate transporter like domains"/>
    <property type="match status" value="1"/>
</dbReference>
<dbReference type="InterPro" id="IPR005829">
    <property type="entry name" value="Sugar_transporter_CS"/>
</dbReference>
<feature type="transmembrane region" description="Helical" evidence="7">
    <location>
        <begin position="50"/>
        <end position="71"/>
    </location>
</feature>
<dbReference type="PANTHER" id="PTHR42718">
    <property type="entry name" value="MAJOR FACILITATOR SUPERFAMILY MULTIDRUG TRANSPORTER MFSC"/>
    <property type="match status" value="1"/>
</dbReference>
<organism evidence="9 10">
    <name type="scientific">Terrisporobacter hibernicus</name>
    <dbReference type="NCBI Taxonomy" id="2813371"/>
    <lineage>
        <taxon>Bacteria</taxon>
        <taxon>Bacillati</taxon>
        <taxon>Bacillota</taxon>
        <taxon>Clostridia</taxon>
        <taxon>Peptostreptococcales</taxon>
        <taxon>Peptostreptococcaceae</taxon>
        <taxon>Terrisporobacter</taxon>
    </lineage>
</organism>
<dbReference type="GO" id="GO:0022857">
    <property type="term" value="F:transmembrane transporter activity"/>
    <property type="evidence" value="ECO:0007669"/>
    <property type="project" value="InterPro"/>
</dbReference>
<protein>
    <submittedName>
        <fullName evidence="9">MFS transporter</fullName>
    </submittedName>
</protein>
<evidence type="ECO:0000256" key="3">
    <source>
        <dbReference type="ARBA" id="ARBA00022692"/>
    </source>
</evidence>
<evidence type="ECO:0000256" key="1">
    <source>
        <dbReference type="ARBA" id="ARBA00004651"/>
    </source>
</evidence>
<dbReference type="KEGG" id="tem:JW646_05135"/>
<reference evidence="9 10" key="1">
    <citation type="journal article" date="2023" name="Int. J. Syst. Evol. Microbiol.">
        <title>Terrisporobacter hibernicus sp. nov., isolated from bovine faeces in Northern Ireland.</title>
        <authorList>
            <person name="Mitchell M."/>
            <person name="Nguyen S.V."/>
            <person name="Connor M."/>
            <person name="Fairley D.J."/>
            <person name="Donoghue O."/>
            <person name="Marshall H."/>
            <person name="Koolman L."/>
            <person name="McMullan G."/>
            <person name="Schaffer K.E."/>
            <person name="McGrath J.W."/>
            <person name="Fanning S."/>
        </authorList>
    </citation>
    <scope>NUCLEOTIDE SEQUENCE [LARGE SCALE GENOMIC DNA]</scope>
    <source>
        <strain evidence="9 10">MCA3</strain>
    </source>
</reference>
<proteinExistence type="predicted"/>
<dbReference type="PANTHER" id="PTHR42718:SF35">
    <property type="entry name" value="BLL0718 PROTEIN"/>
    <property type="match status" value="1"/>
</dbReference>
<dbReference type="EMBL" id="CP081135">
    <property type="protein sequence ID" value="UEL48836.1"/>
    <property type="molecule type" value="Genomic_DNA"/>
</dbReference>
<evidence type="ECO:0000256" key="5">
    <source>
        <dbReference type="ARBA" id="ARBA00023136"/>
    </source>
</evidence>
<evidence type="ECO:0000256" key="7">
    <source>
        <dbReference type="SAM" id="Phobius"/>
    </source>
</evidence>
<evidence type="ECO:0000313" key="9">
    <source>
        <dbReference type="EMBL" id="UEL48836.1"/>
    </source>
</evidence>
<name>A0AAX2ZJ33_9FIRM</name>
<keyword evidence="5 7" id="KW-0472">Membrane</keyword>
<keyword evidence="10" id="KW-1185">Reference proteome</keyword>
<feature type="compositionally biased region" description="Polar residues" evidence="6">
    <location>
        <begin position="663"/>
        <end position="675"/>
    </location>
</feature>
<feature type="transmembrane region" description="Helical" evidence="7">
    <location>
        <begin position="241"/>
        <end position="257"/>
    </location>
</feature>
<evidence type="ECO:0000256" key="4">
    <source>
        <dbReference type="ARBA" id="ARBA00022989"/>
    </source>
</evidence>
<feature type="transmembrane region" description="Helical" evidence="7">
    <location>
        <begin position="340"/>
        <end position="360"/>
    </location>
</feature>
<dbReference type="PROSITE" id="PS50850">
    <property type="entry name" value="MFS"/>
    <property type="match status" value="1"/>
</dbReference>
<feature type="transmembrane region" description="Helical" evidence="7">
    <location>
        <begin position="404"/>
        <end position="428"/>
    </location>
</feature>
<feature type="transmembrane region" description="Helical" evidence="7">
    <location>
        <begin position="277"/>
        <end position="299"/>
    </location>
</feature>
<evidence type="ECO:0000256" key="6">
    <source>
        <dbReference type="SAM" id="MobiDB-lite"/>
    </source>
</evidence>
<keyword evidence="4 7" id="KW-1133">Transmembrane helix</keyword>
<feature type="transmembrane region" description="Helical" evidence="7">
    <location>
        <begin position="786"/>
        <end position="804"/>
    </location>
</feature>
<evidence type="ECO:0000256" key="2">
    <source>
        <dbReference type="ARBA" id="ARBA00022448"/>
    </source>
</evidence>
<dbReference type="Gene3D" id="1.20.1720.10">
    <property type="entry name" value="Multidrug resistance protein D"/>
    <property type="match status" value="1"/>
</dbReference>
<accession>A0AAX2ZJ33</accession>
<dbReference type="InterPro" id="IPR011701">
    <property type="entry name" value="MFS"/>
</dbReference>
<dbReference type="SUPFAM" id="SSF103473">
    <property type="entry name" value="MFS general substrate transporter"/>
    <property type="match status" value="1"/>
</dbReference>
<keyword evidence="2" id="KW-0813">Transport</keyword>
<feature type="transmembrane region" description="Helical" evidence="7">
    <location>
        <begin position="104"/>
        <end position="126"/>
    </location>
</feature>
<feature type="transmembrane region" description="Helical" evidence="7">
    <location>
        <begin position="12"/>
        <end position="30"/>
    </location>
</feature>
<feature type="compositionally biased region" description="Low complexity" evidence="6">
    <location>
        <begin position="643"/>
        <end position="654"/>
    </location>
</feature>
<feature type="transmembrane region" description="Helical" evidence="7">
    <location>
        <begin position="138"/>
        <end position="161"/>
    </location>
</feature>
<comment type="subcellular location">
    <subcellularLocation>
        <location evidence="1">Cell membrane</location>
        <topology evidence="1">Multi-pass membrane protein</topology>
    </subcellularLocation>
</comment>
<dbReference type="GO" id="GO:0005886">
    <property type="term" value="C:plasma membrane"/>
    <property type="evidence" value="ECO:0007669"/>
    <property type="project" value="UniProtKB-SubCell"/>
</dbReference>
<evidence type="ECO:0000259" key="8">
    <source>
        <dbReference type="PROSITE" id="PS50850"/>
    </source>
</evidence>
<dbReference type="AlphaFoldDB" id="A0AAX2ZJ33"/>
<sequence length="816" mass="89086">MTKTKKDSRYILVMIIYLAGIFMGAIDTGIVTPARTVIQNNLGVNDQTGIWMITIYTLAYAVSIPIMGKLADKYGRKYIYLTSILLFGIGSLFCGLSQDLGSFNLLLIARVVQALGGGGILPVATAEFGTTFPEEKRGLALGLVGGVYGIANIFGASAGSAILDIFGTNNWQFIFYINIPITIFILIAGFTTLKNTKVPDTSKIDFSGIFILTIMILSLLYSLKNLDFFNISSTITNTDVLPFLIIFLVLIPLFIFIEKKAEDPVMNLNYFTDKNIVLTLLISMLTGVIIMGMIFVPQFCENTMKIATGSGGYFVIILGVFAGVGAPVSGKLIDKFGAKLILGFGFLISIAGSLFLSIVATSHPSTLTVVISLILIGVGVGFTMGTPLNYMMLSHTKESESNSALATLSLVRSLGTAVAPAIMVGFIAHAGSNIQDEIMKDLPNTITIPKLPYADEITKEFNDLKSNSQMKDKLKNMDMPDLTSMETVKIDFDDNNSDYKVPDDVVELMKTSDVTTITNNSKIMAKTMFDEMTPSVIKDIQNNVQKGIDGVDKGVVSIENSISKLNDGYNKLSTAYTKVNAGYNKLNSAYTQVNSAYIKMNQSYIKANNAMKLAMKNLDNKQTNMNNTTYNPNKNAVEASTLSTKTTKNNSNNSHGDNKDIADNSSHNMSQMGGNTASMTAKLKSMKAQVDTMKTKVNTMKSQVDTMKVQANNMKSQLSSMKTALTSMKETLSSMKSLEDKMIILKKSVPNAFDEGEKSYLKEIDNRSDQIENTFQKNLNIGFKNVYLTTGIASIIGLLLLLFYKNKPVINNKKSN</sequence>
<dbReference type="CDD" id="cd17321">
    <property type="entry name" value="MFS_MMR_MDR_like"/>
    <property type="match status" value="1"/>
</dbReference>
<dbReference type="Pfam" id="PF07690">
    <property type="entry name" value="MFS_1"/>
    <property type="match status" value="1"/>
</dbReference>
<feature type="transmembrane region" description="Helical" evidence="7">
    <location>
        <begin position="204"/>
        <end position="221"/>
    </location>
</feature>
<dbReference type="PROSITE" id="PS00216">
    <property type="entry name" value="SUGAR_TRANSPORT_1"/>
    <property type="match status" value="1"/>
</dbReference>
<gene>
    <name evidence="9" type="ORF">JW646_05135</name>
</gene>
<dbReference type="InterPro" id="IPR036259">
    <property type="entry name" value="MFS_trans_sf"/>
</dbReference>